<feature type="domain" description="HTH CENPB-type" evidence="2">
    <location>
        <begin position="56"/>
        <end position="127"/>
    </location>
</feature>
<dbReference type="Proteomes" id="UP000298138">
    <property type="component" value="Unassembled WGS sequence"/>
</dbReference>
<evidence type="ECO:0000256" key="1">
    <source>
        <dbReference type="ARBA" id="ARBA00023125"/>
    </source>
</evidence>
<dbReference type="AlphaFoldDB" id="A0A4S2N6D9"/>
<dbReference type="EMBL" id="ML220112">
    <property type="protein sequence ID" value="TGZ84888.1"/>
    <property type="molecule type" value="Genomic_DNA"/>
</dbReference>
<gene>
    <name evidence="3" type="ORF">EX30DRAFT_392295</name>
</gene>
<evidence type="ECO:0000313" key="4">
    <source>
        <dbReference type="Proteomes" id="UP000298138"/>
    </source>
</evidence>
<evidence type="ECO:0000313" key="3">
    <source>
        <dbReference type="EMBL" id="TGZ84888.1"/>
    </source>
</evidence>
<dbReference type="PROSITE" id="PS51253">
    <property type="entry name" value="HTH_CENPB"/>
    <property type="match status" value="1"/>
</dbReference>
<keyword evidence="4" id="KW-1185">Reference proteome</keyword>
<name>A0A4S2N6D9_9PEZI</name>
<organism evidence="3 4">
    <name type="scientific">Ascodesmis nigricans</name>
    <dbReference type="NCBI Taxonomy" id="341454"/>
    <lineage>
        <taxon>Eukaryota</taxon>
        <taxon>Fungi</taxon>
        <taxon>Dikarya</taxon>
        <taxon>Ascomycota</taxon>
        <taxon>Pezizomycotina</taxon>
        <taxon>Pezizomycetes</taxon>
        <taxon>Pezizales</taxon>
        <taxon>Ascodesmidaceae</taxon>
        <taxon>Ascodesmis</taxon>
    </lineage>
</organism>
<protein>
    <recommendedName>
        <fullName evidence="2">HTH CENPB-type domain-containing protein</fullName>
    </recommendedName>
</protein>
<proteinExistence type="predicted"/>
<dbReference type="OrthoDB" id="3197907at2759"/>
<evidence type="ECO:0000259" key="2">
    <source>
        <dbReference type="PROSITE" id="PS51253"/>
    </source>
</evidence>
<accession>A0A4S2N6D9</accession>
<reference evidence="3 4" key="1">
    <citation type="submission" date="2019-04" db="EMBL/GenBank/DDBJ databases">
        <title>Comparative genomics and transcriptomics to analyze fruiting body development in filamentous ascomycetes.</title>
        <authorList>
            <consortium name="DOE Joint Genome Institute"/>
            <person name="Lutkenhaus R."/>
            <person name="Traeger S."/>
            <person name="Breuer J."/>
            <person name="Kuo A."/>
            <person name="Lipzen A."/>
            <person name="Pangilinan J."/>
            <person name="Dilworth D."/>
            <person name="Sandor L."/>
            <person name="Poggeler S."/>
            <person name="Barry K."/>
            <person name="Grigoriev I.V."/>
            <person name="Nowrousian M."/>
        </authorList>
    </citation>
    <scope>NUCLEOTIDE SEQUENCE [LARGE SCALE GENOMIC DNA]</scope>
    <source>
        <strain evidence="3 4">CBS 389.68</strain>
    </source>
</reference>
<sequence>MEKEVTKLNLEQRMQKALHELGENPNANIKHTAAVNLLNRNALSNRFRGKTHAAHQAHENQQRLSPSQELVIVAWIQERAAMGLMTSSHEVRERAYEIMRSTGDAKPHLHDHWVGEFLERQTVLNDAAINGKMRRWGNIKSESCDCR</sequence>
<dbReference type="InParanoid" id="A0A4S2N6D9"/>
<dbReference type="Pfam" id="PF03221">
    <property type="entry name" value="HTH_Tnp_Tc5"/>
    <property type="match status" value="1"/>
</dbReference>
<dbReference type="GO" id="GO:0003677">
    <property type="term" value="F:DNA binding"/>
    <property type="evidence" value="ECO:0007669"/>
    <property type="project" value="UniProtKB-KW"/>
</dbReference>
<keyword evidence="1" id="KW-0238">DNA-binding</keyword>
<dbReference type="InterPro" id="IPR006600">
    <property type="entry name" value="HTH_CenpB_DNA-bd_dom"/>
</dbReference>